<name>A0A4Y9ZQ03_9AGAM</name>
<dbReference type="GO" id="GO:0016887">
    <property type="term" value="F:ATP hydrolysis activity"/>
    <property type="evidence" value="ECO:0007669"/>
    <property type="project" value="TreeGrafter"/>
</dbReference>
<proteinExistence type="predicted"/>
<dbReference type="GO" id="GO:0000309">
    <property type="term" value="F:nicotinamide-nucleotide adenylyltransferase activity"/>
    <property type="evidence" value="ECO:0007669"/>
    <property type="project" value="TreeGrafter"/>
</dbReference>
<protein>
    <recommendedName>
        <fullName evidence="3">Nicotinamide-nucleotide adenylyltransferase</fullName>
    </recommendedName>
</protein>
<dbReference type="Proteomes" id="UP000298061">
    <property type="component" value="Unassembled WGS sequence"/>
</dbReference>
<reference evidence="1 2" key="1">
    <citation type="submission" date="2019-02" db="EMBL/GenBank/DDBJ databases">
        <title>Genome sequencing of the rare red list fungi Hericium alpestre (H. flagellum).</title>
        <authorList>
            <person name="Buettner E."/>
            <person name="Kellner H."/>
        </authorList>
    </citation>
    <scope>NUCLEOTIDE SEQUENCE [LARGE SCALE GENOMIC DNA]</scope>
    <source>
        <strain evidence="1 2">DSM 108284</strain>
    </source>
</reference>
<comment type="caution">
    <text evidence="1">The sequence shown here is derived from an EMBL/GenBank/DDBJ whole genome shotgun (WGS) entry which is preliminary data.</text>
</comment>
<dbReference type="SUPFAM" id="SSF52374">
    <property type="entry name" value="Nucleotidylyl transferase"/>
    <property type="match status" value="1"/>
</dbReference>
<dbReference type="GO" id="GO:0005634">
    <property type="term" value="C:nucleus"/>
    <property type="evidence" value="ECO:0007669"/>
    <property type="project" value="TreeGrafter"/>
</dbReference>
<evidence type="ECO:0000313" key="2">
    <source>
        <dbReference type="Proteomes" id="UP000298061"/>
    </source>
</evidence>
<dbReference type="PANTHER" id="PTHR31285">
    <property type="entry name" value="NICOTINAMIDE MONONUCLEOTIDE ADENYLYLTRANSFERASE"/>
    <property type="match status" value="1"/>
</dbReference>
<sequence>MPHFALEAAIDRVKHGSSSVELIHTAHPHWPRLPTASPSPWPLRIAVLDSSFNPPTRAHLALALSPSLFADEPYDARLLLLSVRNADKQLKPGDATFAQRIEMMLLLARDMGDANVAVGILDAPTFVGKSTTLLSYLHGRLSSAADSPQDPPRKVQLTFLQGFDTLERLLAPRYYGTVENMRAALARFFSPDGDDSRVVCARRIMADVPESAEREREVLEPVKNVLSSRSIVYFDIGDIEKTFSSSEVRWKVSQADESWRAMVSPNIARYTEEQKLYGFSSQSSLRERNL</sequence>
<dbReference type="EMBL" id="SFCI01001136">
    <property type="protein sequence ID" value="TFY76665.1"/>
    <property type="molecule type" value="Genomic_DNA"/>
</dbReference>
<keyword evidence="2" id="KW-1185">Reference proteome</keyword>
<accession>A0A4Y9ZQ03</accession>
<dbReference type="InterPro" id="IPR014729">
    <property type="entry name" value="Rossmann-like_a/b/a_fold"/>
</dbReference>
<dbReference type="Gene3D" id="3.40.50.620">
    <property type="entry name" value="HUPs"/>
    <property type="match status" value="1"/>
</dbReference>
<dbReference type="PANTHER" id="PTHR31285:SF0">
    <property type="entry name" value="NICOTINAMIDE MONONUCLEOTIDE ADENYLYLTRANSFERASE"/>
    <property type="match status" value="1"/>
</dbReference>
<dbReference type="OrthoDB" id="5591297at2759"/>
<dbReference type="GO" id="GO:0005737">
    <property type="term" value="C:cytoplasm"/>
    <property type="evidence" value="ECO:0007669"/>
    <property type="project" value="TreeGrafter"/>
</dbReference>
<dbReference type="STRING" id="135208.A0A4Y9ZQ03"/>
<evidence type="ECO:0008006" key="3">
    <source>
        <dbReference type="Google" id="ProtNLM"/>
    </source>
</evidence>
<organism evidence="1 2">
    <name type="scientific">Hericium alpestre</name>
    <dbReference type="NCBI Taxonomy" id="135208"/>
    <lineage>
        <taxon>Eukaryota</taxon>
        <taxon>Fungi</taxon>
        <taxon>Dikarya</taxon>
        <taxon>Basidiomycota</taxon>
        <taxon>Agaricomycotina</taxon>
        <taxon>Agaricomycetes</taxon>
        <taxon>Russulales</taxon>
        <taxon>Hericiaceae</taxon>
        <taxon>Hericium</taxon>
    </lineage>
</organism>
<dbReference type="AlphaFoldDB" id="A0A4Y9ZQ03"/>
<gene>
    <name evidence="1" type="ORF">EWM64_g7344</name>
</gene>
<evidence type="ECO:0000313" key="1">
    <source>
        <dbReference type="EMBL" id="TFY76665.1"/>
    </source>
</evidence>